<gene>
    <name evidence="2" type="ORF">Mgra_00000348</name>
</gene>
<sequence length="194" mass="22657">MFLFLKKFLMKFYEKLLISYYLIIRKMTNNKLTTDLFIELVREKAFLWQKGDDSHKNKEKCDNAWTQIAKEAGLEDYYSKVKKPRASGSDGKEVKWPYFLALSFLDEEKRGCPSRVDSTEREELSELLRLDVTISSDDENDQISLTSPQPVKRRRISNANKHDSVDACIIEVTKQIKDSLSEVSPTKQFVFYCC</sequence>
<comment type="caution">
    <text evidence="2">The sequence shown here is derived from an EMBL/GenBank/DDBJ whole genome shotgun (WGS) entry which is preliminary data.</text>
</comment>
<evidence type="ECO:0000313" key="2">
    <source>
        <dbReference type="EMBL" id="KAF7639910.1"/>
    </source>
</evidence>
<dbReference type="EMBL" id="JABEBT010000002">
    <property type="protein sequence ID" value="KAF7639910.1"/>
    <property type="molecule type" value="Genomic_DNA"/>
</dbReference>
<dbReference type="AlphaFoldDB" id="A0A8T0A2Y7"/>
<evidence type="ECO:0000313" key="3">
    <source>
        <dbReference type="Proteomes" id="UP000605970"/>
    </source>
</evidence>
<dbReference type="Proteomes" id="UP000605970">
    <property type="component" value="Unassembled WGS sequence"/>
</dbReference>
<reference evidence="2" key="1">
    <citation type="journal article" date="2020" name="Ecol. Evol.">
        <title>Genome structure and content of the rice root-knot nematode (Meloidogyne graminicola).</title>
        <authorList>
            <person name="Phan N.T."/>
            <person name="Danchin E.G.J."/>
            <person name="Klopp C."/>
            <person name="Perfus-Barbeoch L."/>
            <person name="Kozlowski D.K."/>
            <person name="Koutsovoulos G.D."/>
            <person name="Lopez-Roques C."/>
            <person name="Bouchez O."/>
            <person name="Zahm M."/>
            <person name="Besnard G."/>
            <person name="Bellafiore S."/>
        </authorList>
    </citation>
    <scope>NUCLEOTIDE SEQUENCE</scope>
    <source>
        <strain evidence="2">VN-18</strain>
    </source>
</reference>
<dbReference type="OrthoDB" id="5803771at2759"/>
<dbReference type="InterPro" id="IPR006578">
    <property type="entry name" value="MADF-dom"/>
</dbReference>
<feature type="domain" description="MADF" evidence="1">
    <location>
        <begin position="37"/>
        <end position="105"/>
    </location>
</feature>
<dbReference type="Pfam" id="PF10545">
    <property type="entry name" value="MADF_DNA_bdg"/>
    <property type="match status" value="1"/>
</dbReference>
<keyword evidence="3" id="KW-1185">Reference proteome</keyword>
<proteinExistence type="predicted"/>
<evidence type="ECO:0000259" key="1">
    <source>
        <dbReference type="Pfam" id="PF10545"/>
    </source>
</evidence>
<protein>
    <submittedName>
        <fullName evidence="2">MADF domain-containing protein</fullName>
    </submittedName>
</protein>
<dbReference type="SMART" id="SM00595">
    <property type="entry name" value="MADF"/>
    <property type="match status" value="1"/>
</dbReference>
<organism evidence="2 3">
    <name type="scientific">Meloidogyne graminicola</name>
    <dbReference type="NCBI Taxonomy" id="189291"/>
    <lineage>
        <taxon>Eukaryota</taxon>
        <taxon>Metazoa</taxon>
        <taxon>Ecdysozoa</taxon>
        <taxon>Nematoda</taxon>
        <taxon>Chromadorea</taxon>
        <taxon>Rhabditida</taxon>
        <taxon>Tylenchina</taxon>
        <taxon>Tylenchomorpha</taxon>
        <taxon>Tylenchoidea</taxon>
        <taxon>Meloidogynidae</taxon>
        <taxon>Meloidogyninae</taxon>
        <taxon>Meloidogyne</taxon>
    </lineage>
</organism>
<name>A0A8T0A2Y7_9BILA</name>
<accession>A0A8T0A2Y7</accession>